<dbReference type="Proteomes" id="UP000701853">
    <property type="component" value="Chromosome 11"/>
</dbReference>
<dbReference type="AlphaFoldDB" id="A0A8J6CP86"/>
<evidence type="ECO:0000313" key="2">
    <source>
        <dbReference type="Proteomes" id="UP000701853"/>
    </source>
</evidence>
<reference evidence="1 2" key="1">
    <citation type="journal article" date="2021" name="bioRxiv">
        <title>The Gossypium anomalum genome as a resource for cotton improvement and evolutionary analysis of hybrid incompatibility.</title>
        <authorList>
            <person name="Grover C.E."/>
            <person name="Yuan D."/>
            <person name="Arick M.A."/>
            <person name="Miller E.R."/>
            <person name="Hu G."/>
            <person name="Peterson D.G."/>
            <person name="Wendel J.F."/>
            <person name="Udall J.A."/>
        </authorList>
    </citation>
    <scope>NUCLEOTIDE SEQUENCE [LARGE SCALE GENOMIC DNA]</scope>
    <source>
        <strain evidence="1">JFW-Udall</strain>
        <tissue evidence="1">Leaf</tissue>
    </source>
</reference>
<keyword evidence="2" id="KW-1185">Reference proteome</keyword>
<proteinExistence type="predicted"/>
<gene>
    <name evidence="1" type="ORF">CXB51_029409</name>
</gene>
<evidence type="ECO:0000313" key="1">
    <source>
        <dbReference type="EMBL" id="KAG8479634.1"/>
    </source>
</evidence>
<comment type="caution">
    <text evidence="1">The sequence shown here is derived from an EMBL/GenBank/DDBJ whole genome shotgun (WGS) entry which is preliminary data.</text>
</comment>
<dbReference type="EMBL" id="JAHUZN010000011">
    <property type="protein sequence ID" value="KAG8479634.1"/>
    <property type="molecule type" value="Genomic_DNA"/>
</dbReference>
<accession>A0A8J6CP86</accession>
<organism evidence="1 2">
    <name type="scientific">Gossypium anomalum</name>
    <dbReference type="NCBI Taxonomy" id="47600"/>
    <lineage>
        <taxon>Eukaryota</taxon>
        <taxon>Viridiplantae</taxon>
        <taxon>Streptophyta</taxon>
        <taxon>Embryophyta</taxon>
        <taxon>Tracheophyta</taxon>
        <taxon>Spermatophyta</taxon>
        <taxon>Magnoliopsida</taxon>
        <taxon>eudicotyledons</taxon>
        <taxon>Gunneridae</taxon>
        <taxon>Pentapetalae</taxon>
        <taxon>rosids</taxon>
        <taxon>malvids</taxon>
        <taxon>Malvales</taxon>
        <taxon>Malvaceae</taxon>
        <taxon>Malvoideae</taxon>
        <taxon>Gossypium</taxon>
    </lineage>
</organism>
<protein>
    <submittedName>
        <fullName evidence="1">Uncharacterized protein</fullName>
    </submittedName>
</protein>
<name>A0A8J6CP86_9ROSI</name>
<sequence length="85" mass="10268">MLLKLLPLRSSFFKEDKQERSLGMSPSRRLLYLRFNSLNLDKEGNIRAMEFILPLWITLKREERFLCNLDDPLHPLKDKTLRFFN</sequence>